<dbReference type="VEuPathDB" id="TrichDB:TRFO_02820"/>
<feature type="domain" description="DUF3447" evidence="1">
    <location>
        <begin position="221"/>
        <end position="287"/>
    </location>
</feature>
<accession>A0A1J4KX93</accession>
<dbReference type="Pfam" id="PF11929">
    <property type="entry name" value="DUF3447"/>
    <property type="match status" value="1"/>
</dbReference>
<evidence type="ECO:0000259" key="1">
    <source>
        <dbReference type="Pfam" id="PF11929"/>
    </source>
</evidence>
<sequence length="319" mass="37760">MNRITNLFTEIFLMEEKSFARKVLCLIREIIRSRPHSFSELIPILILKKDIITEYFSVDDIWSIFSKNKSILLTLYENGFLNNEVIIRKSDISVAYFKYFFPEIQLIDYNFFMTKVHSYGIEQYIDNYSSSLEQFKQLRMEGHGASDVEIAIRKDDLISFQYLIEFYDMDINQTRIDDSGNFESDDFIVWTTPNFIEYAVFYGSIKIFKFLLLRGAVLTGRVSRFAFAGGNYEIIHILEDNKVDFDRSCLKTALEYHHHEIVSYLHDTLDINFNNQSVRSCIETCNYISLDYIFETQRMEIKKTNELEMKTKYGLIETI</sequence>
<dbReference type="EMBL" id="MLAK01000217">
    <property type="protein sequence ID" value="OHT15504.1"/>
    <property type="molecule type" value="Genomic_DNA"/>
</dbReference>
<evidence type="ECO:0000313" key="2">
    <source>
        <dbReference type="EMBL" id="OHT15504.1"/>
    </source>
</evidence>
<dbReference type="InterPro" id="IPR036770">
    <property type="entry name" value="Ankyrin_rpt-contain_sf"/>
</dbReference>
<dbReference type="AlphaFoldDB" id="A0A1J4KX93"/>
<dbReference type="SUPFAM" id="SSF48403">
    <property type="entry name" value="Ankyrin repeat"/>
    <property type="match status" value="1"/>
</dbReference>
<organism evidence="2 3">
    <name type="scientific">Tritrichomonas foetus</name>
    <dbReference type="NCBI Taxonomy" id="1144522"/>
    <lineage>
        <taxon>Eukaryota</taxon>
        <taxon>Metamonada</taxon>
        <taxon>Parabasalia</taxon>
        <taxon>Tritrichomonadida</taxon>
        <taxon>Tritrichomonadidae</taxon>
        <taxon>Tritrichomonas</taxon>
    </lineage>
</organism>
<proteinExistence type="predicted"/>
<dbReference type="InterPro" id="IPR020683">
    <property type="entry name" value="DUF3447"/>
</dbReference>
<dbReference type="Gene3D" id="1.25.40.20">
    <property type="entry name" value="Ankyrin repeat-containing domain"/>
    <property type="match status" value="1"/>
</dbReference>
<comment type="caution">
    <text evidence="2">The sequence shown here is derived from an EMBL/GenBank/DDBJ whole genome shotgun (WGS) entry which is preliminary data.</text>
</comment>
<dbReference type="RefSeq" id="XP_068368640.1">
    <property type="nucleotide sequence ID" value="XM_068490925.1"/>
</dbReference>
<dbReference type="PANTHER" id="PTHR24159:SF5">
    <property type="entry name" value="ANK_REP_REGION DOMAIN-CONTAINING PROTEIN"/>
    <property type="match status" value="1"/>
</dbReference>
<reference evidence="2" key="1">
    <citation type="submission" date="2016-10" db="EMBL/GenBank/DDBJ databases">
        <authorList>
            <person name="Benchimol M."/>
            <person name="Almeida L.G."/>
            <person name="Vasconcelos A.T."/>
            <person name="Perreira-Neves A."/>
            <person name="Rosa I.A."/>
            <person name="Tasca T."/>
            <person name="Bogo M.R."/>
            <person name="de Souza W."/>
        </authorList>
    </citation>
    <scope>NUCLEOTIDE SEQUENCE [LARGE SCALE GENOMIC DNA]</scope>
    <source>
        <strain evidence="2">K</strain>
    </source>
</reference>
<evidence type="ECO:0000313" key="3">
    <source>
        <dbReference type="Proteomes" id="UP000179807"/>
    </source>
</evidence>
<dbReference type="GeneID" id="94825629"/>
<dbReference type="PANTHER" id="PTHR24159">
    <property type="match status" value="1"/>
</dbReference>
<dbReference type="Proteomes" id="UP000179807">
    <property type="component" value="Unassembled WGS sequence"/>
</dbReference>
<gene>
    <name evidence="2" type="ORF">TRFO_02820</name>
</gene>
<keyword evidence="3" id="KW-1185">Reference proteome</keyword>
<name>A0A1J4KX93_9EUKA</name>
<protein>
    <recommendedName>
        <fullName evidence="1">DUF3447 domain-containing protein</fullName>
    </recommendedName>
</protein>